<protein>
    <submittedName>
        <fullName evidence="3">Molecular chaperone</fullName>
    </submittedName>
</protein>
<reference evidence="3 4" key="1">
    <citation type="journal article" date="2017" name="Int. J. Syst. Evol. Microbiol.">
        <title>Ramlibacter alkalitolerans sp. nov., alkali-tolerant bacterium isolated from soil of ginseng.</title>
        <authorList>
            <person name="Lee D.H."/>
            <person name="Cha C.J."/>
        </authorList>
    </citation>
    <scope>NUCLEOTIDE SEQUENCE [LARGE SCALE GENOMIC DNA]</scope>
    <source>
        <strain evidence="3 4">KACC 19305</strain>
    </source>
</reference>
<gene>
    <name evidence="3" type="ORF">JI746_19840</name>
</gene>
<dbReference type="Pfam" id="PF00345">
    <property type="entry name" value="PapD_N"/>
    <property type="match status" value="1"/>
</dbReference>
<dbReference type="InterPro" id="IPR050643">
    <property type="entry name" value="Periplasmic_pilus_chap"/>
</dbReference>
<keyword evidence="4" id="KW-1185">Reference proteome</keyword>
<dbReference type="Gene3D" id="2.60.40.10">
    <property type="entry name" value="Immunoglobulins"/>
    <property type="match status" value="1"/>
</dbReference>
<dbReference type="Proteomes" id="UP000622707">
    <property type="component" value="Unassembled WGS sequence"/>
</dbReference>
<organism evidence="3 4">
    <name type="scientific">Ramlibacter alkalitolerans</name>
    <dbReference type="NCBI Taxonomy" id="2039631"/>
    <lineage>
        <taxon>Bacteria</taxon>
        <taxon>Pseudomonadati</taxon>
        <taxon>Pseudomonadota</taxon>
        <taxon>Betaproteobacteria</taxon>
        <taxon>Burkholderiales</taxon>
        <taxon>Comamonadaceae</taxon>
        <taxon>Ramlibacter</taxon>
    </lineage>
</organism>
<dbReference type="EMBL" id="JAEQND010000011">
    <property type="protein sequence ID" value="MBL0427374.1"/>
    <property type="molecule type" value="Genomic_DNA"/>
</dbReference>
<comment type="caution">
    <text evidence="3">The sequence shown here is derived from an EMBL/GenBank/DDBJ whole genome shotgun (WGS) entry which is preliminary data.</text>
</comment>
<name>A0ABS1JT02_9BURK</name>
<feature type="signal peptide" evidence="1">
    <location>
        <begin position="1"/>
        <end position="28"/>
    </location>
</feature>
<keyword evidence="1" id="KW-0732">Signal</keyword>
<evidence type="ECO:0000256" key="1">
    <source>
        <dbReference type="SAM" id="SignalP"/>
    </source>
</evidence>
<dbReference type="InterPro" id="IPR008962">
    <property type="entry name" value="PapD-like_sf"/>
</dbReference>
<accession>A0ABS1JT02</accession>
<dbReference type="InterPro" id="IPR013783">
    <property type="entry name" value="Ig-like_fold"/>
</dbReference>
<dbReference type="RefSeq" id="WP_201692003.1">
    <property type="nucleotide sequence ID" value="NZ_JAEQND010000011.1"/>
</dbReference>
<dbReference type="InterPro" id="IPR016147">
    <property type="entry name" value="Pili_assmbl_chaperone_N"/>
</dbReference>
<feature type="chain" id="PRO_5047210977" evidence="1">
    <location>
        <begin position="29"/>
        <end position="249"/>
    </location>
</feature>
<dbReference type="PANTHER" id="PTHR30251:SF4">
    <property type="entry name" value="SLR1668 PROTEIN"/>
    <property type="match status" value="1"/>
</dbReference>
<evidence type="ECO:0000259" key="2">
    <source>
        <dbReference type="Pfam" id="PF00345"/>
    </source>
</evidence>
<evidence type="ECO:0000313" key="4">
    <source>
        <dbReference type="Proteomes" id="UP000622707"/>
    </source>
</evidence>
<dbReference type="PANTHER" id="PTHR30251">
    <property type="entry name" value="PILUS ASSEMBLY CHAPERONE"/>
    <property type="match status" value="1"/>
</dbReference>
<proteinExistence type="predicted"/>
<feature type="domain" description="Pili assembly chaperone N-terminal" evidence="2">
    <location>
        <begin position="32"/>
        <end position="150"/>
    </location>
</feature>
<evidence type="ECO:0000313" key="3">
    <source>
        <dbReference type="EMBL" id="MBL0427374.1"/>
    </source>
</evidence>
<sequence length="249" mass="27412">MIQPASTLRRFRFAFVAAALLALPAAWAAEFSVTPIRVDLKPGVLTETITVTNNANSKLRVSIKLQEWTQDANGVDVYTDSNDLVYFPRQLELEPQAKRLVRVGLKTPAGVVERAYRLYIEEDREPSAGVERPQVSFYLRFGVAVFLAPAVPKPQPEVGQPKLAGGKLSVAVKNAGNEHFRLSRVALSDGASFNTEIPGWYSLAGSTRTYTLEVPSEVCRRARSLNLTLEGEEGLRIDRKLDVDPANCA</sequence>
<dbReference type="SUPFAM" id="SSF49354">
    <property type="entry name" value="PapD-like"/>
    <property type="match status" value="1"/>
</dbReference>